<dbReference type="SUPFAM" id="SSF56281">
    <property type="entry name" value="Metallo-hydrolase/oxidoreductase"/>
    <property type="match status" value="1"/>
</dbReference>
<accession>A0AAN8FXH9</accession>
<dbReference type="Gene3D" id="3.60.15.10">
    <property type="entry name" value="Ribonuclease Z/Hydroxyacylglutathione hydrolase-like"/>
    <property type="match status" value="3"/>
</dbReference>
<dbReference type="GO" id="GO:0004534">
    <property type="term" value="F:5'-3' RNA exonuclease activity"/>
    <property type="evidence" value="ECO:0007669"/>
    <property type="project" value="TreeGrafter"/>
</dbReference>
<dbReference type="Pfam" id="PF11718">
    <property type="entry name" value="CPSF73-100_C"/>
    <property type="match status" value="1"/>
</dbReference>
<dbReference type="Pfam" id="PF00096">
    <property type="entry name" value="zf-C2H2"/>
    <property type="match status" value="1"/>
</dbReference>
<evidence type="ECO:0000256" key="3">
    <source>
        <dbReference type="ARBA" id="ARBA00022664"/>
    </source>
</evidence>
<dbReference type="InterPro" id="IPR036236">
    <property type="entry name" value="Znf_C2H2_sf"/>
</dbReference>
<proteinExistence type="predicted"/>
<dbReference type="GO" id="GO:0004521">
    <property type="term" value="F:RNA endonuclease activity"/>
    <property type="evidence" value="ECO:0007669"/>
    <property type="project" value="TreeGrafter"/>
</dbReference>
<feature type="region of interest" description="Disordered" evidence="8">
    <location>
        <begin position="622"/>
        <end position="764"/>
    </location>
</feature>
<dbReference type="Pfam" id="PF10996">
    <property type="entry name" value="Beta-Casp"/>
    <property type="match status" value="1"/>
</dbReference>
<evidence type="ECO:0000256" key="7">
    <source>
        <dbReference type="PROSITE-ProRule" id="PRU00042"/>
    </source>
</evidence>
<dbReference type="SMART" id="SM00355">
    <property type="entry name" value="ZnF_C2H2"/>
    <property type="match status" value="3"/>
</dbReference>
<dbReference type="InterPro" id="IPR036866">
    <property type="entry name" value="RibonucZ/Hydroxyglut_hydro"/>
</dbReference>
<dbReference type="PROSITE" id="PS50157">
    <property type="entry name" value="ZINC_FINGER_C2H2_2"/>
    <property type="match status" value="2"/>
</dbReference>
<dbReference type="Pfam" id="PF24681">
    <property type="entry name" value="Kelch_KLHDC2_KLHL20_DRC7"/>
    <property type="match status" value="1"/>
</dbReference>
<feature type="compositionally biased region" description="Polar residues" evidence="8">
    <location>
        <begin position="500"/>
        <end position="513"/>
    </location>
</feature>
<keyword evidence="2" id="KW-0880">Kelch repeat</keyword>
<feature type="domain" description="C2H2-type" evidence="9">
    <location>
        <begin position="608"/>
        <end position="631"/>
    </location>
</feature>
<dbReference type="SUPFAM" id="SSF117281">
    <property type="entry name" value="Kelch motif"/>
    <property type="match status" value="2"/>
</dbReference>
<dbReference type="GO" id="GO:0008270">
    <property type="term" value="F:zinc ion binding"/>
    <property type="evidence" value="ECO:0007669"/>
    <property type="project" value="UniProtKB-KW"/>
</dbReference>
<keyword evidence="7" id="KW-0863">Zinc-finger</keyword>
<dbReference type="GO" id="GO:0005847">
    <property type="term" value="C:mRNA cleavage and polyadenylation specificity factor complex"/>
    <property type="evidence" value="ECO:0007669"/>
    <property type="project" value="TreeGrafter"/>
</dbReference>
<name>A0AAN8FXH9_TRICO</name>
<keyword evidence="6" id="KW-0539">Nucleus</keyword>
<dbReference type="SUPFAM" id="SSF57667">
    <property type="entry name" value="beta-beta-alpha zinc fingers"/>
    <property type="match status" value="1"/>
</dbReference>
<dbReference type="PANTHER" id="PTHR11203">
    <property type="entry name" value="CLEAVAGE AND POLYADENYLATION SPECIFICITY FACTOR FAMILY MEMBER"/>
    <property type="match status" value="1"/>
</dbReference>
<dbReference type="SMART" id="SM01027">
    <property type="entry name" value="Beta-Casp"/>
    <property type="match status" value="1"/>
</dbReference>
<dbReference type="Pfam" id="PF07521">
    <property type="entry name" value="RMMBL"/>
    <property type="match status" value="1"/>
</dbReference>
<evidence type="ECO:0000256" key="2">
    <source>
        <dbReference type="ARBA" id="ARBA00022441"/>
    </source>
</evidence>
<keyword evidence="11" id="KW-1185">Reference proteome</keyword>
<keyword evidence="3" id="KW-0507">mRNA processing</keyword>
<dbReference type="Proteomes" id="UP001331761">
    <property type="component" value="Unassembled WGS sequence"/>
</dbReference>
<sequence>MNILRFFPGMSDFFYTGKERMASTECGGEVNLMTFRELPIGPLSKDNGPAPRSGHRIFLDDEFLYVIGGFDRTADEQGGKIYREVWRYNLLTQEWIAMDLLGNFPTALASFALVQSSPYSNQVVLFGGTAVPFGASTSSSVHLLTFHNTSNSIVSMVLPAEGEKLATYGHAMLRGSDPCTFYVIGGTTGHNFFLDVDKLSFTNGKWRWSSEAQATPNMEGRYRLEAVLHDDLIFLFGGGRPDYVTELRTITVFDTKKKVFVDLPTLPDETVNSANLEDGYPKGRRCHSVTKWKRKAILVGGCSADKDDDDVDMYSDVWSFDLDNYQWKKMPFELATPVFFHDAAITKEGCLLVWGGVRDIYSSNRTNIGQYCYLEPPSLKTLAALSLRPFIHYKATLFQFMALSLLSQNKCSFGGCQLYFSSTDDLIAHIEFTHIPPLEDEYRQKINPAQGGTEENRASATPNMPLSCVYRLFQPAYNPVPCDPDVVRITFNHYRKRPNESGSSSSVQGATTSLRKEELNAGEGVVEDLSECSMNDPEERFRCHVAECGKRFRSGSGLRLHSRTTHGVILKENTLSAHSSVSGSRPSSHNGHPPPTASPTKYAASRPYKCQQCSKRYKTTAGLSNHVEQSHKKLSGSCGTPSSTDSAPASPSPAVLDQLISQARAHGQATAAAAQEQQRTQQRPLPVQVASATSHHYGQMGTQAPLPVRSIPNTHSRYAQGQTAGQQSAQLLQQHAQPRRTHFGGHQAQRVAPGSPHQSSKKARLGALPWMKTEEQARTLCVSPLCGGSGQEVGRSCHLLHFKGKKILLDCGVHPGMHGVDALPFVDFIDIEEIDLLLVAKYGGGSDRSMLYTDEDLERSMEKIEVIDFHEQKEVNGIRFWPYVAGHVLGACMFMIEIAGVRALYTGDFSRLEDRHLCAAELPTITPDVLISESTYGTQIHEERSEREKRFTQMVHDIVGRGGRCLIPAFALGRAQELLLILDEYWDAHPELYDIPVYFYQTFVSGMNQRIQKQIAVSNPFVFKHVSNLKGMEHFEDSGPCVVLASPGMLQNGLSRELFEKWCTDAKNGCIIAGYCVEGTLAKHILSEPEEIVAMNGDRLPMRLQVGYISFSAHTDFQQTLAFVKQLKPPHMILVHGEMHEMSRLKAGILRSFEEENLSIEIHNPRNTDTVRLQFQGVRKAKVVGALAIKSNKIGDIVSGILIKRNFNYQVVDPKELTVFTDLSSSRLSQRQSVYYSGSLSLLLYSLNQLNDDAILTAELKPTDTTTPTHVFSVFDRAISLQWCSLASICVLDWESNPVNDMYADAVLAAILHAQSNPIPEKYLPKVESYPKIEDALLTAVKEVCGDEAVTRDPSDEKAIRVEVDEKVAVISSGGAQVDCDDPLLRHLLSTISGKLRRCIAPEKPPGIDNMEADEK</sequence>
<evidence type="ECO:0000256" key="8">
    <source>
        <dbReference type="SAM" id="MobiDB-lite"/>
    </source>
</evidence>
<evidence type="ECO:0000313" key="11">
    <source>
        <dbReference type="Proteomes" id="UP001331761"/>
    </source>
</evidence>
<feature type="compositionally biased region" description="Polar residues" evidence="8">
    <location>
        <begin position="690"/>
        <end position="702"/>
    </location>
</feature>
<dbReference type="InterPro" id="IPR011108">
    <property type="entry name" value="RMMBL"/>
</dbReference>
<keyword evidence="4" id="KW-0540">Nuclease</keyword>
<feature type="region of interest" description="Disordered" evidence="8">
    <location>
        <begin position="497"/>
        <end position="520"/>
    </location>
</feature>
<feature type="compositionally biased region" description="Low complexity" evidence="8">
    <location>
        <begin position="719"/>
        <end position="736"/>
    </location>
</feature>
<dbReference type="GO" id="GO:0006398">
    <property type="term" value="P:mRNA 3'-end processing by stem-loop binding and cleavage"/>
    <property type="evidence" value="ECO:0007669"/>
    <property type="project" value="TreeGrafter"/>
</dbReference>
<dbReference type="InterPro" id="IPR006652">
    <property type="entry name" value="Kelch_1"/>
</dbReference>
<comment type="caution">
    <text evidence="10">The sequence shown here is derived from an EMBL/GenBank/DDBJ whole genome shotgun (WGS) entry which is preliminary data.</text>
</comment>
<evidence type="ECO:0000256" key="5">
    <source>
        <dbReference type="ARBA" id="ARBA00022801"/>
    </source>
</evidence>
<dbReference type="EMBL" id="WIXE01016732">
    <property type="protein sequence ID" value="KAK5972383.1"/>
    <property type="molecule type" value="Genomic_DNA"/>
</dbReference>
<feature type="compositionally biased region" description="Low complexity" evidence="8">
    <location>
        <begin position="640"/>
        <end position="654"/>
    </location>
</feature>
<protein>
    <recommendedName>
        <fullName evidence="9">C2H2-type domain-containing protein</fullName>
    </recommendedName>
</protein>
<evidence type="ECO:0000256" key="6">
    <source>
        <dbReference type="ARBA" id="ARBA00023242"/>
    </source>
</evidence>
<keyword evidence="5" id="KW-0378">Hydrolase</keyword>
<dbReference type="InterPro" id="IPR013087">
    <property type="entry name" value="Znf_C2H2_type"/>
</dbReference>
<reference evidence="10 11" key="1">
    <citation type="submission" date="2019-10" db="EMBL/GenBank/DDBJ databases">
        <title>Assembly and Annotation for the nematode Trichostrongylus colubriformis.</title>
        <authorList>
            <person name="Martin J."/>
        </authorList>
    </citation>
    <scope>NUCLEOTIDE SEQUENCE [LARGE SCALE GENOMIC DNA]</scope>
    <source>
        <strain evidence="10">G859</strain>
        <tissue evidence="10">Whole worm</tissue>
    </source>
</reference>
<dbReference type="Gene3D" id="3.30.160.60">
    <property type="entry name" value="Classic Zinc Finger"/>
    <property type="match status" value="2"/>
</dbReference>
<dbReference type="GO" id="GO:0003723">
    <property type="term" value="F:RNA binding"/>
    <property type="evidence" value="ECO:0007669"/>
    <property type="project" value="TreeGrafter"/>
</dbReference>
<feature type="domain" description="C2H2-type" evidence="9">
    <location>
        <begin position="541"/>
        <end position="566"/>
    </location>
</feature>
<dbReference type="InterPro" id="IPR022712">
    <property type="entry name" value="Beta_Casp"/>
</dbReference>
<dbReference type="Gene3D" id="2.120.10.80">
    <property type="entry name" value="Kelch-type beta propeller"/>
    <property type="match status" value="2"/>
</dbReference>
<keyword evidence="7" id="KW-0479">Metal-binding</keyword>
<dbReference type="PROSITE" id="PS00028">
    <property type="entry name" value="ZINC_FINGER_C2H2_1"/>
    <property type="match status" value="3"/>
</dbReference>
<dbReference type="InterPro" id="IPR015915">
    <property type="entry name" value="Kelch-typ_b-propeller"/>
</dbReference>
<dbReference type="PANTHER" id="PTHR11203:SF11">
    <property type="entry name" value="CLEAVAGE AND POLYADENYLATION SPECIFICITY FACTOR SUBUNIT 3"/>
    <property type="match status" value="1"/>
</dbReference>
<evidence type="ECO:0000313" key="10">
    <source>
        <dbReference type="EMBL" id="KAK5972383.1"/>
    </source>
</evidence>
<keyword evidence="7" id="KW-0862">Zinc</keyword>
<organism evidence="10 11">
    <name type="scientific">Trichostrongylus colubriformis</name>
    <name type="common">Black scour worm</name>
    <dbReference type="NCBI Taxonomy" id="6319"/>
    <lineage>
        <taxon>Eukaryota</taxon>
        <taxon>Metazoa</taxon>
        <taxon>Ecdysozoa</taxon>
        <taxon>Nematoda</taxon>
        <taxon>Chromadorea</taxon>
        <taxon>Rhabditida</taxon>
        <taxon>Rhabditina</taxon>
        <taxon>Rhabditomorpha</taxon>
        <taxon>Strongyloidea</taxon>
        <taxon>Trichostrongylidae</taxon>
        <taxon>Trichostrongylus</taxon>
    </lineage>
</organism>
<evidence type="ECO:0000256" key="1">
    <source>
        <dbReference type="ARBA" id="ARBA00004123"/>
    </source>
</evidence>
<evidence type="ECO:0000256" key="4">
    <source>
        <dbReference type="ARBA" id="ARBA00022722"/>
    </source>
</evidence>
<dbReference type="Pfam" id="PF01344">
    <property type="entry name" value="Kelch_1"/>
    <property type="match status" value="1"/>
</dbReference>
<gene>
    <name evidence="10" type="ORF">GCK32_001427</name>
</gene>
<feature type="compositionally biased region" description="Low complexity" evidence="8">
    <location>
        <begin position="662"/>
        <end position="683"/>
    </location>
</feature>
<dbReference type="InterPro" id="IPR021718">
    <property type="entry name" value="CPSF73-100_C"/>
</dbReference>
<comment type="subcellular location">
    <subcellularLocation>
        <location evidence="1">Nucleus</location>
    </subcellularLocation>
</comment>
<evidence type="ECO:0000259" key="9">
    <source>
        <dbReference type="PROSITE" id="PS50157"/>
    </source>
</evidence>
<dbReference type="SMART" id="SM01098">
    <property type="entry name" value="CPSF73-100_C"/>
    <property type="match status" value="1"/>
</dbReference>
<dbReference type="InterPro" id="IPR050698">
    <property type="entry name" value="MBL"/>
</dbReference>
<feature type="region of interest" description="Disordered" evidence="8">
    <location>
        <begin position="569"/>
        <end position="605"/>
    </location>
</feature>
<feature type="compositionally biased region" description="Low complexity" evidence="8">
    <location>
        <begin position="576"/>
        <end position="588"/>
    </location>
</feature>